<dbReference type="AlphaFoldDB" id="A0A133QLC4"/>
<dbReference type="Gene3D" id="3.40.470.10">
    <property type="entry name" value="Uracil-DNA glycosylase-like domain"/>
    <property type="match status" value="1"/>
</dbReference>
<accession>A0A133QLC4</accession>
<dbReference type="PATRIC" id="fig|28128.5.peg.422"/>
<evidence type="ECO:0008006" key="3">
    <source>
        <dbReference type="Google" id="ProtNLM"/>
    </source>
</evidence>
<reference evidence="2" key="1">
    <citation type="submission" date="2016-01" db="EMBL/GenBank/DDBJ databases">
        <authorList>
            <person name="Mitreva M."/>
            <person name="Pepin K.H."/>
            <person name="Mihindukulasuriya K.A."/>
            <person name="Fulton R."/>
            <person name="Fronick C."/>
            <person name="O'Laughlin M."/>
            <person name="Miner T."/>
            <person name="Herter B."/>
            <person name="Rosa B.A."/>
            <person name="Cordes M."/>
            <person name="Tomlinson C."/>
            <person name="Wollam A."/>
            <person name="Palsikar V.B."/>
            <person name="Mardis E.R."/>
            <person name="Wilson R.K."/>
        </authorList>
    </citation>
    <scope>NUCLEOTIDE SEQUENCE [LARGE SCALE GENOMIC DNA]</scope>
    <source>
        <strain evidence="2">MJR7716</strain>
    </source>
</reference>
<organism evidence="1 2">
    <name type="scientific">Prevotella corporis</name>
    <dbReference type="NCBI Taxonomy" id="28128"/>
    <lineage>
        <taxon>Bacteria</taxon>
        <taxon>Pseudomonadati</taxon>
        <taxon>Bacteroidota</taxon>
        <taxon>Bacteroidia</taxon>
        <taxon>Bacteroidales</taxon>
        <taxon>Prevotellaceae</taxon>
        <taxon>Prevotella</taxon>
    </lineage>
</organism>
<name>A0A133QLC4_9BACT</name>
<dbReference type="InterPro" id="IPR036895">
    <property type="entry name" value="Uracil-DNA_glycosylase-like_sf"/>
</dbReference>
<proteinExistence type="predicted"/>
<dbReference type="eggNOG" id="COG3663">
    <property type="taxonomic scope" value="Bacteria"/>
</dbReference>
<dbReference type="OrthoDB" id="9794144at2"/>
<evidence type="ECO:0000313" key="1">
    <source>
        <dbReference type="EMBL" id="KXA43672.1"/>
    </source>
</evidence>
<dbReference type="Proteomes" id="UP000070533">
    <property type="component" value="Unassembled WGS sequence"/>
</dbReference>
<dbReference type="SUPFAM" id="SSF52141">
    <property type="entry name" value="Uracil-DNA glycosylase-like"/>
    <property type="match status" value="1"/>
</dbReference>
<dbReference type="CDD" id="cd10032">
    <property type="entry name" value="UDG-F6_HDG"/>
    <property type="match status" value="1"/>
</dbReference>
<dbReference type="RefSeq" id="WP_060940143.1">
    <property type="nucleotide sequence ID" value="NZ_CAMXYN010000003.1"/>
</dbReference>
<gene>
    <name evidence="1" type="ORF">HMPREF3226_00420</name>
</gene>
<evidence type="ECO:0000313" key="2">
    <source>
        <dbReference type="Proteomes" id="UP000070533"/>
    </source>
</evidence>
<sequence>MKIETHPFEPWLPSNAKLLMLGTFPPASKRWCIEWYYPNFTNDMWRIFGLIFFKDKSHFVDEENKTYKLDLLKPFLREKGIAIFDTALRICRTTGTASDKDLKIIEVADLDVMLRKLPDCEAVLTAGQLATQIFSEHYHVDAKRIKMGDHVDFNFEGRIIRLYRQPSSSRAYPMKIETKADYYRTMFEEINIL</sequence>
<protein>
    <recommendedName>
        <fullName evidence="3">Uracil-DNA glycosylase family protein</fullName>
    </recommendedName>
</protein>
<dbReference type="STRING" id="28128.HMPREF3226_00420"/>
<comment type="caution">
    <text evidence="1">The sequence shown here is derived from an EMBL/GenBank/DDBJ whole genome shotgun (WGS) entry which is preliminary data.</text>
</comment>
<dbReference type="EMBL" id="LRQG01000016">
    <property type="protein sequence ID" value="KXA43672.1"/>
    <property type="molecule type" value="Genomic_DNA"/>
</dbReference>
<keyword evidence="2" id="KW-1185">Reference proteome</keyword>